<dbReference type="Pfam" id="PF00100">
    <property type="entry name" value="Zona_pellucida"/>
    <property type="match status" value="1"/>
</dbReference>
<dbReference type="Gene3D" id="2.60.40.3210">
    <property type="entry name" value="Zona pellucida, ZP-N domain"/>
    <property type="match status" value="1"/>
</dbReference>
<dbReference type="GO" id="GO:0035805">
    <property type="term" value="C:egg coat"/>
    <property type="evidence" value="ECO:0007669"/>
    <property type="project" value="UniProtKB-SubCell"/>
</dbReference>
<keyword evidence="6" id="KW-1185">Reference proteome</keyword>
<comment type="caution">
    <text evidence="5">The sequence shown here is derived from an EMBL/GenBank/DDBJ whole genome shotgun (WGS) entry which is preliminary data.</text>
</comment>
<dbReference type="InterPro" id="IPR055356">
    <property type="entry name" value="ZP-N"/>
</dbReference>
<dbReference type="PANTHER" id="PTHR11576:SF2">
    <property type="entry name" value="ZONA PELLUCIDA SPERM-BINDING PROTEIN 3"/>
    <property type="match status" value="1"/>
</dbReference>
<dbReference type="PANTHER" id="PTHR11576">
    <property type="entry name" value="ZONA PELLUCIDA SPERM-BINDING PROTEIN 3"/>
    <property type="match status" value="1"/>
</dbReference>
<sequence>MGSDGQLRMMLCVLCVQFGGILMNVARDAEAHRDFNSLVEEHVSETEPLKSTRNRDVPLRTVSVTCSASAMEVHVKADLFNLGSPVNPEHLTIGEHCGVTKVLSEEFIIHTALTDCDTQYWLTANTLIYTNVLVYSPVPSVHGVIRQEKTSVPVECVYRRRFGVDSVLVVPTWLPHLSAHSAEHSLHFTLHLMTTDWQAVRGGVYYLGDLINMEVSVFAPALELRVFVQDCVATATSYVNSVPRYKFIQNGQQQNNVDRRHTQDGSVQMKSEEPVHRTSGSMWKTSKDDATHGSSVLQQEVHVGPLSLSPWSSEMSPPTVLEEHVTGVLKLSHTLQANTSKAGLENELFEEKAVSSVNTQKGISCTPGRVASSSVIQVFELFNLLSYILIA</sequence>
<dbReference type="GO" id="GO:0007339">
    <property type="term" value="P:binding of sperm to zona pellucida"/>
    <property type="evidence" value="ECO:0007669"/>
    <property type="project" value="UniProtKB-UniRule"/>
</dbReference>
<dbReference type="Gene3D" id="2.60.40.4100">
    <property type="entry name" value="Zona pellucida, ZP-C domain"/>
    <property type="match status" value="1"/>
</dbReference>
<evidence type="ECO:0000259" key="4">
    <source>
        <dbReference type="PROSITE" id="PS51034"/>
    </source>
</evidence>
<feature type="chain" id="PRO_5041775676" description="Zona pellucida sperm-binding protein 3" evidence="2">
    <location>
        <begin position="32"/>
        <end position="391"/>
    </location>
</feature>
<dbReference type="InterPro" id="IPR001507">
    <property type="entry name" value="ZP_dom"/>
</dbReference>
<evidence type="ECO:0000313" key="6">
    <source>
        <dbReference type="Proteomes" id="UP001205998"/>
    </source>
</evidence>
<dbReference type="InterPro" id="IPR042235">
    <property type="entry name" value="ZP-C_dom"/>
</dbReference>
<accession>A0AAD5AGD8</accession>
<evidence type="ECO:0000313" key="5">
    <source>
        <dbReference type="EMBL" id="KAI5615816.1"/>
    </source>
</evidence>
<gene>
    <name evidence="5" type="ORF">C0J50_0497</name>
</gene>
<feature type="region of interest" description="Disordered" evidence="3">
    <location>
        <begin position="250"/>
        <end position="289"/>
    </location>
</feature>
<dbReference type="InterPro" id="IPR055355">
    <property type="entry name" value="ZP-C"/>
</dbReference>
<name>A0AAD5AGD8_SILAS</name>
<keyword evidence="1 2" id="KW-1015">Disulfide bond</keyword>
<reference evidence="5" key="1">
    <citation type="submission" date="2018-07" db="EMBL/GenBank/DDBJ databases">
        <title>Comparative genomics of catfishes provides insights into carnivory and benthic adaptation.</title>
        <authorList>
            <person name="Zhang Y."/>
            <person name="Wang D."/>
            <person name="Peng Z."/>
            <person name="Zheng S."/>
            <person name="Shao F."/>
            <person name="Tao W."/>
        </authorList>
    </citation>
    <scope>NUCLEOTIDE SEQUENCE</scope>
    <source>
        <strain evidence="5">Chongqing</strain>
    </source>
</reference>
<keyword evidence="2" id="KW-0472">Membrane</keyword>
<evidence type="ECO:0000256" key="2">
    <source>
        <dbReference type="RuleBase" id="RU367066"/>
    </source>
</evidence>
<dbReference type="GO" id="GO:0005886">
    <property type="term" value="C:plasma membrane"/>
    <property type="evidence" value="ECO:0007669"/>
    <property type="project" value="UniProtKB-SubCell"/>
</dbReference>
<comment type="subcellular location">
    <subcellularLocation>
        <location evidence="2">Zona pellucida</location>
    </subcellularLocation>
    <subcellularLocation>
        <location evidence="2">Cell membrane</location>
        <topology evidence="2">Single-pass type I membrane protein</topology>
    </subcellularLocation>
</comment>
<feature type="domain" description="ZP" evidence="4">
    <location>
        <begin position="65"/>
        <end position="320"/>
    </location>
</feature>
<dbReference type="PROSITE" id="PS51034">
    <property type="entry name" value="ZP_2"/>
    <property type="match status" value="1"/>
</dbReference>
<comment type="similarity">
    <text evidence="2">Belongs to the ZP domain family. ZPC subfamily.</text>
</comment>
<keyword evidence="2" id="KW-1003">Cell membrane</keyword>
<keyword evidence="2" id="KW-0964">Secreted</keyword>
<evidence type="ECO:0000256" key="3">
    <source>
        <dbReference type="SAM" id="MobiDB-lite"/>
    </source>
</evidence>
<organism evidence="5 6">
    <name type="scientific">Silurus asotus</name>
    <name type="common">Amur catfish</name>
    <name type="synonym">Parasilurus asotus</name>
    <dbReference type="NCBI Taxonomy" id="30991"/>
    <lineage>
        <taxon>Eukaryota</taxon>
        <taxon>Metazoa</taxon>
        <taxon>Chordata</taxon>
        <taxon>Craniata</taxon>
        <taxon>Vertebrata</taxon>
        <taxon>Euteleostomi</taxon>
        <taxon>Actinopterygii</taxon>
        <taxon>Neopterygii</taxon>
        <taxon>Teleostei</taxon>
        <taxon>Ostariophysi</taxon>
        <taxon>Siluriformes</taxon>
        <taxon>Siluridae</taxon>
        <taxon>Silurus</taxon>
    </lineage>
</organism>
<dbReference type="AlphaFoldDB" id="A0AAD5AGD8"/>
<dbReference type="GO" id="GO:0035803">
    <property type="term" value="P:egg coat formation"/>
    <property type="evidence" value="ECO:0007669"/>
    <property type="project" value="UniProtKB-UniRule"/>
</dbReference>
<dbReference type="Proteomes" id="UP001205998">
    <property type="component" value="Unassembled WGS sequence"/>
</dbReference>
<protein>
    <recommendedName>
        <fullName evidence="2">Zona pellucida sperm-binding protein 3</fullName>
    </recommendedName>
</protein>
<feature type="signal peptide" evidence="2">
    <location>
        <begin position="1"/>
        <end position="31"/>
    </location>
</feature>
<dbReference type="GO" id="GO:0035804">
    <property type="term" value="F:structural constituent of egg coat"/>
    <property type="evidence" value="ECO:0007669"/>
    <property type="project" value="UniProtKB-UniRule"/>
</dbReference>
<dbReference type="FunFam" id="2.60.40.3210:FF:000001">
    <property type="entry name" value="Zona pellucida sperm-binding protein 3"/>
    <property type="match status" value="1"/>
</dbReference>
<keyword evidence="2" id="KW-0272">Extracellular matrix</keyword>
<dbReference type="Pfam" id="PF23344">
    <property type="entry name" value="ZP-N"/>
    <property type="match status" value="1"/>
</dbReference>
<keyword evidence="2" id="KW-0165">Cleavage on pair of basic residues</keyword>
<comment type="PTM">
    <text evidence="2">Proteolytically cleaved before the transmembrane segment to yield the secreted ectodomain incorporated in the zona pellucida.</text>
</comment>
<dbReference type="GO" id="GO:0032190">
    <property type="term" value="F:acrosin binding"/>
    <property type="evidence" value="ECO:0007669"/>
    <property type="project" value="TreeGrafter"/>
</dbReference>
<keyword evidence="2" id="KW-0732">Signal</keyword>
<comment type="function">
    <text evidence="2">Component of the zona pellucida, an extracellular matrix surrounding oocytes which mediates sperm binding, induction of the acrosome reaction and prevents post-fertilization polyspermy. The zona pellucida is composed of 3 to 4 glycoproteins, ZP1, ZP2, ZP3, and ZP4. ZP3 is essential for sperm binding and zona matrix formation.</text>
</comment>
<dbReference type="SMART" id="SM00241">
    <property type="entry name" value="ZP"/>
    <property type="match status" value="1"/>
</dbReference>
<evidence type="ECO:0000256" key="1">
    <source>
        <dbReference type="ARBA" id="ARBA00023157"/>
    </source>
</evidence>
<dbReference type="GO" id="GO:2000344">
    <property type="term" value="P:positive regulation of acrosome reaction"/>
    <property type="evidence" value="ECO:0007669"/>
    <property type="project" value="UniProtKB-UniRule"/>
</dbReference>
<comment type="domain">
    <text evidence="2">The ZP domain is involved in the polymerization of the ZP proteins to form the zona pellucida.</text>
</comment>
<proteinExistence type="inferred from homology"/>
<dbReference type="EMBL" id="MU554589">
    <property type="protein sequence ID" value="KAI5615816.1"/>
    <property type="molecule type" value="Genomic_DNA"/>
</dbReference>